<dbReference type="InterPro" id="IPR020846">
    <property type="entry name" value="MFS_dom"/>
</dbReference>
<evidence type="ECO:0000259" key="6">
    <source>
        <dbReference type="PROSITE" id="PS50850"/>
    </source>
</evidence>
<dbReference type="EMBL" id="MCFJ01000001">
    <property type="protein sequence ID" value="ORY70956.1"/>
    <property type="molecule type" value="Genomic_DNA"/>
</dbReference>
<feature type="transmembrane region" description="Helical" evidence="5">
    <location>
        <begin position="326"/>
        <end position="343"/>
    </location>
</feature>
<evidence type="ECO:0000256" key="2">
    <source>
        <dbReference type="ARBA" id="ARBA00022692"/>
    </source>
</evidence>
<accession>A0A1Y2EI98</accession>
<evidence type="ECO:0000313" key="7">
    <source>
        <dbReference type="EMBL" id="ORY70956.1"/>
    </source>
</evidence>
<feature type="transmembrane region" description="Helical" evidence="5">
    <location>
        <begin position="32"/>
        <end position="51"/>
    </location>
</feature>
<dbReference type="Pfam" id="PF07690">
    <property type="entry name" value="MFS_1"/>
    <property type="match status" value="1"/>
</dbReference>
<feature type="transmembrane region" description="Helical" evidence="5">
    <location>
        <begin position="257"/>
        <end position="276"/>
    </location>
</feature>
<feature type="transmembrane region" description="Helical" evidence="5">
    <location>
        <begin position="355"/>
        <end position="372"/>
    </location>
</feature>
<feature type="transmembrane region" description="Helical" evidence="5">
    <location>
        <begin position="119"/>
        <end position="138"/>
    </location>
</feature>
<dbReference type="OrthoDB" id="4139357at2759"/>
<dbReference type="GO" id="GO:0022857">
    <property type="term" value="F:transmembrane transporter activity"/>
    <property type="evidence" value="ECO:0007669"/>
    <property type="project" value="InterPro"/>
</dbReference>
<proteinExistence type="predicted"/>
<dbReference type="AlphaFoldDB" id="A0A1Y2EI98"/>
<evidence type="ECO:0000256" key="1">
    <source>
        <dbReference type="ARBA" id="ARBA00004141"/>
    </source>
</evidence>
<dbReference type="InterPro" id="IPR011701">
    <property type="entry name" value="MFS"/>
</dbReference>
<keyword evidence="2 5" id="KW-0812">Transmembrane</keyword>
<keyword evidence="8" id="KW-1185">Reference proteome</keyword>
<dbReference type="RefSeq" id="XP_040720548.1">
    <property type="nucleotide sequence ID" value="XM_040853731.1"/>
</dbReference>
<dbReference type="GO" id="GO:0005886">
    <property type="term" value="C:plasma membrane"/>
    <property type="evidence" value="ECO:0007669"/>
    <property type="project" value="TreeGrafter"/>
</dbReference>
<comment type="subcellular location">
    <subcellularLocation>
        <location evidence="1">Membrane</location>
        <topology evidence="1">Multi-pass membrane protein</topology>
    </subcellularLocation>
</comment>
<reference evidence="7 8" key="1">
    <citation type="submission" date="2016-07" db="EMBL/GenBank/DDBJ databases">
        <title>Pervasive Adenine N6-methylation of Active Genes in Fungi.</title>
        <authorList>
            <consortium name="DOE Joint Genome Institute"/>
            <person name="Mondo S.J."/>
            <person name="Dannebaum R.O."/>
            <person name="Kuo R.C."/>
            <person name="Labutti K."/>
            <person name="Haridas S."/>
            <person name="Kuo A."/>
            <person name="Salamov A."/>
            <person name="Ahrendt S.R."/>
            <person name="Lipzen A."/>
            <person name="Sullivan W."/>
            <person name="Andreopoulos W.B."/>
            <person name="Clum A."/>
            <person name="Lindquist E."/>
            <person name="Daum C."/>
            <person name="Ramamoorthy G.K."/>
            <person name="Gryganskyi A."/>
            <person name="Culley D."/>
            <person name="Magnuson J.K."/>
            <person name="James T.Y."/>
            <person name="O'Malley M.A."/>
            <person name="Stajich J.E."/>
            <person name="Spatafora J.W."/>
            <person name="Visel A."/>
            <person name="Grigoriev I.V."/>
        </authorList>
    </citation>
    <scope>NUCLEOTIDE SEQUENCE [LARGE SCALE GENOMIC DNA]</scope>
    <source>
        <strain evidence="7 8">CBS 129021</strain>
    </source>
</reference>
<feature type="transmembrane region" description="Helical" evidence="5">
    <location>
        <begin position="220"/>
        <end position="236"/>
    </location>
</feature>
<organism evidence="7 8">
    <name type="scientific">Pseudomassariella vexata</name>
    <dbReference type="NCBI Taxonomy" id="1141098"/>
    <lineage>
        <taxon>Eukaryota</taxon>
        <taxon>Fungi</taxon>
        <taxon>Dikarya</taxon>
        <taxon>Ascomycota</taxon>
        <taxon>Pezizomycotina</taxon>
        <taxon>Sordariomycetes</taxon>
        <taxon>Xylariomycetidae</taxon>
        <taxon>Amphisphaeriales</taxon>
        <taxon>Pseudomassariaceae</taxon>
        <taxon>Pseudomassariella</taxon>
    </lineage>
</organism>
<keyword evidence="4 5" id="KW-0472">Membrane</keyword>
<dbReference type="InterPro" id="IPR036259">
    <property type="entry name" value="MFS_trans_sf"/>
</dbReference>
<evidence type="ECO:0000256" key="3">
    <source>
        <dbReference type="ARBA" id="ARBA00022989"/>
    </source>
</evidence>
<feature type="transmembrane region" description="Helical" evidence="5">
    <location>
        <begin position="191"/>
        <end position="208"/>
    </location>
</feature>
<protein>
    <submittedName>
        <fullName evidence="7">Major facilitator superfamily domain-containing protein</fullName>
    </submittedName>
</protein>
<evidence type="ECO:0000313" key="8">
    <source>
        <dbReference type="Proteomes" id="UP000193689"/>
    </source>
</evidence>
<gene>
    <name evidence="7" type="ORF">BCR38DRAFT_1535</name>
</gene>
<dbReference type="Gene3D" id="1.20.1720.10">
    <property type="entry name" value="Multidrug resistance protein D"/>
    <property type="match status" value="1"/>
</dbReference>
<feature type="transmembrane region" description="Helical" evidence="5">
    <location>
        <begin position="150"/>
        <end position="170"/>
    </location>
</feature>
<sequence>MVNLFLYALDATTLAVATPAIAAKLGGTSLESFWASISYLLAVVATQPMYAALSDIFGRKPPLYVALLLFFAGSLVFALATNMGSVIAGRTLQGLGGGGLDVLSEIIVTDMTTLQERPLYLGLMAIPTAIGSVLGPTVGGLFSSLVTWRWLGWVNLPLLGISFTLTIFFLQLRPLKTSLSHKLGRLDWTGMSLFTIGSVLFVLPLSWADNLYAWESYRTILPLLLGTAILATFAVYERRPTAPIMLYRIFQSKTASATFIGVFFHGMSLYSLLQWLPLMYQAVMAQTVLQSAVTLLPTSFISVIGAVIGISVVGMANIGYRWSIRLSWILTTAGTGILVLLDAHSSTTFRTGPPVIWGAGIGLLLRLLVLPVQASVLHVDETGLAIGILLTFRLVGGLVGLAVCSIIFSSVFSRDIAALGMLPDSLLPLRDPNTAIAFIPTLRTLKLPEDTLLSIRQAYLTAIQPIYYAMTGFSGLCLLSSFFAKDLSMRKTEMGQQQFEG</sequence>
<dbReference type="InParanoid" id="A0A1Y2EI98"/>
<evidence type="ECO:0000256" key="4">
    <source>
        <dbReference type="ARBA" id="ARBA00023136"/>
    </source>
</evidence>
<dbReference type="Proteomes" id="UP000193689">
    <property type="component" value="Unassembled WGS sequence"/>
</dbReference>
<dbReference type="PANTHER" id="PTHR23501">
    <property type="entry name" value="MAJOR FACILITATOR SUPERFAMILY"/>
    <property type="match status" value="1"/>
</dbReference>
<evidence type="ECO:0000256" key="5">
    <source>
        <dbReference type="SAM" id="Phobius"/>
    </source>
</evidence>
<feature type="domain" description="Major facilitator superfamily (MFS) profile" evidence="6">
    <location>
        <begin position="1"/>
        <end position="489"/>
    </location>
</feature>
<feature type="transmembrane region" description="Helical" evidence="5">
    <location>
        <begin position="63"/>
        <end position="81"/>
    </location>
</feature>
<feature type="transmembrane region" description="Helical" evidence="5">
    <location>
        <begin position="288"/>
        <end position="314"/>
    </location>
</feature>
<feature type="transmembrane region" description="Helical" evidence="5">
    <location>
        <begin position="466"/>
        <end position="484"/>
    </location>
</feature>
<feature type="transmembrane region" description="Helical" evidence="5">
    <location>
        <begin position="384"/>
        <end position="412"/>
    </location>
</feature>
<keyword evidence="3 5" id="KW-1133">Transmembrane helix</keyword>
<dbReference type="GeneID" id="63769943"/>
<dbReference type="PANTHER" id="PTHR23501:SF156">
    <property type="entry name" value="TRANSPORTER, PUTATIVE-RELATED"/>
    <property type="match status" value="1"/>
</dbReference>
<dbReference type="SUPFAM" id="SSF103473">
    <property type="entry name" value="MFS general substrate transporter"/>
    <property type="match status" value="1"/>
</dbReference>
<dbReference type="PROSITE" id="PS50850">
    <property type="entry name" value="MFS"/>
    <property type="match status" value="1"/>
</dbReference>
<name>A0A1Y2EI98_9PEZI</name>
<comment type="caution">
    <text evidence="7">The sequence shown here is derived from an EMBL/GenBank/DDBJ whole genome shotgun (WGS) entry which is preliminary data.</text>
</comment>